<keyword evidence="4" id="KW-1185">Reference proteome</keyword>
<dbReference type="CDD" id="cd18186">
    <property type="entry name" value="BTB_POZ_ZBTB_KLHL-like"/>
    <property type="match status" value="1"/>
</dbReference>
<organism evidence="3 4">
    <name type="scientific">Polarella glacialis</name>
    <name type="common">Dinoflagellate</name>
    <dbReference type="NCBI Taxonomy" id="89957"/>
    <lineage>
        <taxon>Eukaryota</taxon>
        <taxon>Sar</taxon>
        <taxon>Alveolata</taxon>
        <taxon>Dinophyceae</taxon>
        <taxon>Suessiales</taxon>
        <taxon>Suessiaceae</taxon>
        <taxon>Polarella</taxon>
    </lineage>
</organism>
<gene>
    <name evidence="3" type="ORF">PGLA1383_LOCUS42232</name>
</gene>
<accession>A0A813GDI6</accession>
<feature type="region of interest" description="Disordered" evidence="1">
    <location>
        <begin position="119"/>
        <end position="138"/>
    </location>
</feature>
<proteinExistence type="predicted"/>
<dbReference type="InterPro" id="IPR011333">
    <property type="entry name" value="SKP1/BTB/POZ_sf"/>
</dbReference>
<name>A0A813GDI6_POLGL</name>
<dbReference type="EMBL" id="CAJNNV010028608">
    <property type="protein sequence ID" value="CAE8625205.1"/>
    <property type="molecule type" value="Genomic_DNA"/>
</dbReference>
<evidence type="ECO:0000256" key="1">
    <source>
        <dbReference type="SAM" id="MobiDB-lite"/>
    </source>
</evidence>
<evidence type="ECO:0000313" key="3">
    <source>
        <dbReference type="EMBL" id="CAE8625205.1"/>
    </source>
</evidence>
<dbReference type="AlphaFoldDB" id="A0A813GDI6"/>
<dbReference type="InterPro" id="IPR000210">
    <property type="entry name" value="BTB/POZ_dom"/>
</dbReference>
<dbReference type="PROSITE" id="PS50097">
    <property type="entry name" value="BTB"/>
    <property type="match status" value="1"/>
</dbReference>
<feature type="region of interest" description="Disordered" evidence="1">
    <location>
        <begin position="151"/>
        <end position="174"/>
    </location>
</feature>
<dbReference type="Pfam" id="PF00651">
    <property type="entry name" value="BTB"/>
    <property type="match status" value="1"/>
</dbReference>
<dbReference type="SUPFAM" id="SSF54695">
    <property type="entry name" value="POZ domain"/>
    <property type="match status" value="1"/>
</dbReference>
<dbReference type="PANTHER" id="PTHR24413">
    <property type="entry name" value="SPECKLE-TYPE POZ PROTEIN"/>
    <property type="match status" value="1"/>
</dbReference>
<dbReference type="Proteomes" id="UP000654075">
    <property type="component" value="Unassembled WGS sequence"/>
</dbReference>
<feature type="domain" description="BTB" evidence="2">
    <location>
        <begin position="191"/>
        <end position="263"/>
    </location>
</feature>
<dbReference type="OrthoDB" id="10250130at2759"/>
<dbReference type="Gene3D" id="3.30.710.10">
    <property type="entry name" value="Potassium Channel Kv1.1, Chain A"/>
    <property type="match status" value="2"/>
</dbReference>
<sequence length="310" mass="34033">MMLRWAFGDAVVVLDCDVPAVSLLVAFDLLEASSKYELERLGALLREAMLEALDLDSFAVVLRESHVRQITGLKQGCMRFALHNFDALVERPEVFMGSLSELPEVVSDLFRLSRTWKDEDASMGRGGSSRPAPAPPSTLVSDFARLFEAAREEEERGETGGETSAQEDGNSEDCRSRRLDAARRASGDLAPDCRILVGEDMYLGHSAVLAARSDFLQAVFTSDMVERASLMVTLQHVQGDPPRRESMMALLHFLYTGRTSKVTGSNALDVLALIGGEQCSSECGYDRDRGGYLQLHDASTYPEVSLVSSR</sequence>
<protein>
    <recommendedName>
        <fullName evidence="2">BTB domain-containing protein</fullName>
    </recommendedName>
</protein>
<evidence type="ECO:0000313" key="4">
    <source>
        <dbReference type="Proteomes" id="UP000654075"/>
    </source>
</evidence>
<comment type="caution">
    <text evidence="3">The sequence shown here is derived from an EMBL/GenBank/DDBJ whole genome shotgun (WGS) entry which is preliminary data.</text>
</comment>
<evidence type="ECO:0000259" key="2">
    <source>
        <dbReference type="PROSITE" id="PS50097"/>
    </source>
</evidence>
<reference evidence="3" key="1">
    <citation type="submission" date="2021-02" db="EMBL/GenBank/DDBJ databases">
        <authorList>
            <person name="Dougan E. K."/>
            <person name="Rhodes N."/>
            <person name="Thang M."/>
            <person name="Chan C."/>
        </authorList>
    </citation>
    <scope>NUCLEOTIDE SEQUENCE</scope>
</reference>